<comment type="caution">
    <text evidence="5">The sequence shown here is derived from an EMBL/GenBank/DDBJ whole genome shotgun (WGS) entry which is preliminary data.</text>
</comment>
<dbReference type="Gene3D" id="3.20.20.300">
    <property type="entry name" value="Glycoside hydrolase, family 3, N-terminal domain"/>
    <property type="match status" value="1"/>
</dbReference>
<dbReference type="Proteomes" id="UP000315938">
    <property type="component" value="Unassembled WGS sequence"/>
</dbReference>
<protein>
    <submittedName>
        <fullName evidence="5">Beta-N-acetylhexosaminidase</fullName>
        <ecNumber evidence="5">3.2.1.52</ecNumber>
    </submittedName>
</protein>
<dbReference type="SUPFAM" id="SSF51445">
    <property type="entry name" value="(Trans)glycosidases"/>
    <property type="match status" value="1"/>
</dbReference>
<dbReference type="NCBIfam" id="NF003740">
    <property type="entry name" value="PRK05337.1"/>
    <property type="match status" value="1"/>
</dbReference>
<accession>A0A553IJ75</accession>
<dbReference type="GO" id="GO:0009254">
    <property type="term" value="P:peptidoglycan turnover"/>
    <property type="evidence" value="ECO:0007669"/>
    <property type="project" value="TreeGrafter"/>
</dbReference>
<dbReference type="PANTHER" id="PTHR30480">
    <property type="entry name" value="BETA-HEXOSAMINIDASE-RELATED"/>
    <property type="match status" value="1"/>
</dbReference>
<dbReference type="InterPro" id="IPR036881">
    <property type="entry name" value="Glyco_hydro_3_C_sf"/>
</dbReference>
<sequence length="523" mass="58288">MKKFDINKLTTQEKIGQLIVAGFHGTTVGPEIENLIREYKVGNILLFSRNIESAAQLFKLNQDLQKIAMETFGIPLYITIDQEGGMVTRIFEDGTFFPGAMTIAATNNVEYAYKIGDLMGKELIDLGINMDLAPVLDVNNNPKNPVIGVRSFSDDPDKVALFGNANIRGLQNHVVATAKHFPGHGDTHVDSHLALPKVEKPLNELEKFEFKPFKAAINDGLHAIMSAHINFTHLTEDGLPVTLSKRALTGLLREEMGFEGLIITDGIEMKAIHDNYGTIEATLKTVNAGANLVCICHDLPYQIGASDRFNKALETGELTMDTLNERVARILTYKEKLNVDLTRTYEDVKENVESIESKAFARQVVEEAVTLIKGETFKQHGKTLVISTNPQATSIADEDSHNSKLGRRIREAFANFEVIETKVKPTEVEIADIVSIASAFDQIVYTSYNGNVYQTQIQLIDALSALNKDLHVLALRNPYDLYYTKNIKNYVAFYEYTPNSIEAVVKYLKGQLKPQGVSPIRYE</sequence>
<proteinExistence type="inferred from homology"/>
<dbReference type="InterPro" id="IPR036962">
    <property type="entry name" value="Glyco_hydro_3_N_sf"/>
</dbReference>
<keyword evidence="3 5" id="KW-0326">Glycosidase</keyword>
<comment type="similarity">
    <text evidence="1">Belongs to the glycosyl hydrolase 3 family.</text>
</comment>
<reference evidence="5 6" key="1">
    <citation type="submission" date="2019-07" db="EMBL/GenBank/DDBJ databases">
        <title>Genome sequence of Acholeplasma laidlawii strain with increased resistance to erythromycin.</title>
        <authorList>
            <person name="Medvedeva E.S."/>
            <person name="Baranova N.B."/>
            <person name="Siniagina M.N."/>
            <person name="Mouzykantov A."/>
            <person name="Chernova O.A."/>
            <person name="Chernov V.M."/>
        </authorList>
    </citation>
    <scope>NUCLEOTIDE SEQUENCE [LARGE SCALE GENOMIC DNA]</scope>
    <source>
        <strain evidence="5 6">PG8REry</strain>
    </source>
</reference>
<evidence type="ECO:0000313" key="5">
    <source>
        <dbReference type="EMBL" id="TRY00267.1"/>
    </source>
</evidence>
<dbReference type="Gene3D" id="3.40.50.1700">
    <property type="entry name" value="Glycoside hydrolase family 3 C-terminal domain"/>
    <property type="match status" value="1"/>
</dbReference>
<name>A0A553IJ75_ACHLA</name>
<dbReference type="RefSeq" id="WP_012242235.1">
    <property type="nucleotide sequence ID" value="NZ_JACAOE010000001.1"/>
</dbReference>
<feature type="domain" description="Glycoside hydrolase family 3 N-terminal" evidence="4">
    <location>
        <begin position="10"/>
        <end position="332"/>
    </location>
</feature>
<organism evidence="5 6">
    <name type="scientific">Acholeplasma laidlawii</name>
    <dbReference type="NCBI Taxonomy" id="2148"/>
    <lineage>
        <taxon>Bacteria</taxon>
        <taxon>Bacillati</taxon>
        <taxon>Mycoplasmatota</taxon>
        <taxon>Mollicutes</taxon>
        <taxon>Acholeplasmatales</taxon>
        <taxon>Acholeplasmataceae</taxon>
        <taxon>Acholeplasma</taxon>
    </lineage>
</organism>
<dbReference type="GO" id="GO:0005975">
    <property type="term" value="P:carbohydrate metabolic process"/>
    <property type="evidence" value="ECO:0007669"/>
    <property type="project" value="InterPro"/>
</dbReference>
<dbReference type="InterPro" id="IPR001764">
    <property type="entry name" value="Glyco_hydro_3_N"/>
</dbReference>
<dbReference type="EMBL" id="VKID01000001">
    <property type="protein sequence ID" value="TRY00267.1"/>
    <property type="molecule type" value="Genomic_DNA"/>
</dbReference>
<evidence type="ECO:0000259" key="4">
    <source>
        <dbReference type="Pfam" id="PF00933"/>
    </source>
</evidence>
<dbReference type="Pfam" id="PF00933">
    <property type="entry name" value="Glyco_hydro_3"/>
    <property type="match status" value="1"/>
</dbReference>
<dbReference type="AlphaFoldDB" id="A0A553IJ75"/>
<dbReference type="EC" id="3.2.1.52" evidence="5"/>
<dbReference type="PANTHER" id="PTHR30480:SF16">
    <property type="entry name" value="GLYCOSIDE HYDROLASE FAMILY 3 DOMAIN PROTEIN"/>
    <property type="match status" value="1"/>
</dbReference>
<dbReference type="InterPro" id="IPR017853">
    <property type="entry name" value="GH"/>
</dbReference>
<evidence type="ECO:0000313" key="6">
    <source>
        <dbReference type="Proteomes" id="UP000315938"/>
    </source>
</evidence>
<dbReference type="InterPro" id="IPR050226">
    <property type="entry name" value="NagZ_Beta-hexosaminidase"/>
</dbReference>
<dbReference type="OMA" id="MFMISYP"/>
<gene>
    <name evidence="5" type="primary">nagZ</name>
    <name evidence="5" type="ORF">FNV44_04260</name>
</gene>
<evidence type="ECO:0000256" key="3">
    <source>
        <dbReference type="ARBA" id="ARBA00023295"/>
    </source>
</evidence>
<dbReference type="GO" id="GO:0004563">
    <property type="term" value="F:beta-N-acetylhexosaminidase activity"/>
    <property type="evidence" value="ECO:0007669"/>
    <property type="project" value="UniProtKB-EC"/>
</dbReference>
<evidence type="ECO:0000256" key="1">
    <source>
        <dbReference type="ARBA" id="ARBA00005336"/>
    </source>
</evidence>
<evidence type="ECO:0000256" key="2">
    <source>
        <dbReference type="ARBA" id="ARBA00022801"/>
    </source>
</evidence>
<keyword evidence="2 5" id="KW-0378">Hydrolase</keyword>
<dbReference type="PRINTS" id="PR00133">
    <property type="entry name" value="GLHYDRLASE3"/>
</dbReference>
<dbReference type="GeneID" id="41338465"/>